<evidence type="ECO:0000256" key="13">
    <source>
        <dbReference type="SAM" id="Phobius"/>
    </source>
</evidence>
<evidence type="ECO:0000256" key="4">
    <source>
        <dbReference type="ARBA" id="ARBA00022448"/>
    </source>
</evidence>
<keyword evidence="5 12" id="KW-0138">CF(0)</keyword>
<keyword evidence="11 13" id="KW-0472">Membrane</keyword>
<reference evidence="14" key="1">
    <citation type="journal article" date="2021" name="Sci. Rep.">
        <title>Recovery and analysis of ancient beetle DNA from subfossil packrat middens using high-throughput sequencing.</title>
        <authorList>
            <person name="Smith A.D."/>
            <person name="Kaminski M.J."/>
            <person name="Kanda K."/>
            <person name="Sweet A.D."/>
            <person name="Betancourt J.L."/>
            <person name="Holmgren C.A."/>
            <person name="Hempel E."/>
            <person name="Alberti F."/>
            <person name="Hofreiter M."/>
        </authorList>
    </citation>
    <scope>NUCLEOTIDE SEQUENCE</scope>
</reference>
<evidence type="ECO:0000256" key="3">
    <source>
        <dbReference type="ARBA" id="ARBA00011291"/>
    </source>
</evidence>
<evidence type="ECO:0000256" key="10">
    <source>
        <dbReference type="ARBA" id="ARBA00023128"/>
    </source>
</evidence>
<keyword evidence="8 13" id="KW-1133">Transmembrane helix</keyword>
<evidence type="ECO:0000256" key="8">
    <source>
        <dbReference type="ARBA" id="ARBA00022989"/>
    </source>
</evidence>
<evidence type="ECO:0000313" key="14">
    <source>
        <dbReference type="EMBL" id="QWZ46352.1"/>
    </source>
</evidence>
<comment type="subcellular location">
    <subcellularLocation>
        <location evidence="1 12">Mitochondrion membrane</location>
        <topology evidence="1 12">Single-pass membrane protein</topology>
    </subcellularLocation>
</comment>
<evidence type="ECO:0000256" key="1">
    <source>
        <dbReference type="ARBA" id="ARBA00004304"/>
    </source>
</evidence>
<proteinExistence type="inferred from homology"/>
<keyword evidence="6 12" id="KW-0812">Transmembrane</keyword>
<evidence type="ECO:0000256" key="2">
    <source>
        <dbReference type="ARBA" id="ARBA00008892"/>
    </source>
</evidence>
<evidence type="ECO:0000256" key="9">
    <source>
        <dbReference type="ARBA" id="ARBA00023065"/>
    </source>
</evidence>
<comment type="similarity">
    <text evidence="2 12">Belongs to the ATPase protein 8 family.</text>
</comment>
<dbReference type="GO" id="GO:0015078">
    <property type="term" value="F:proton transmembrane transporter activity"/>
    <property type="evidence" value="ECO:0007669"/>
    <property type="project" value="InterPro"/>
</dbReference>
<dbReference type="AlphaFoldDB" id="A0A8F3FJA9"/>
<feature type="transmembrane region" description="Helical" evidence="13">
    <location>
        <begin position="12"/>
        <end position="35"/>
    </location>
</feature>
<organism evidence="14">
    <name type="scientific">Pelecyphorus contortus</name>
    <dbReference type="NCBI Taxonomy" id="2841701"/>
    <lineage>
        <taxon>Eukaryota</taxon>
        <taxon>Metazoa</taxon>
        <taxon>Ecdysozoa</taxon>
        <taxon>Arthropoda</taxon>
        <taxon>Hexapoda</taxon>
        <taxon>Insecta</taxon>
        <taxon>Pterygota</taxon>
        <taxon>Neoptera</taxon>
        <taxon>Endopterygota</taxon>
        <taxon>Coleoptera</taxon>
        <taxon>Polyphaga</taxon>
        <taxon>Cucujiformia</taxon>
        <taxon>Tenebrionidae</taxon>
        <taxon>Pimeliinae</taxon>
        <taxon>Pelecyphorus</taxon>
    </lineage>
</organism>
<evidence type="ECO:0000256" key="12">
    <source>
        <dbReference type="RuleBase" id="RU003661"/>
    </source>
</evidence>
<keyword evidence="7 12" id="KW-0375">Hydrogen ion transport</keyword>
<comment type="subunit">
    <text evidence="3">F-type ATPases have 2 components, CF(1) - the catalytic core - and CF(0) - the membrane proton channel.</text>
</comment>
<protein>
    <recommendedName>
        <fullName evidence="12">ATP synthase complex subunit 8</fullName>
    </recommendedName>
</protein>
<sequence length="52" mass="6639">MPQMAPLNWLTLMIFFIMVFSMFNIMNYYSFTYMIEPKKHKMMKKFKMNWKW</sequence>
<geneLocation type="mitochondrion" evidence="14"/>
<gene>
    <name evidence="14" type="primary">atp8</name>
</gene>
<dbReference type="Pfam" id="PF00895">
    <property type="entry name" value="ATP-synt_8"/>
    <property type="match status" value="1"/>
</dbReference>
<evidence type="ECO:0000256" key="6">
    <source>
        <dbReference type="ARBA" id="ARBA00022692"/>
    </source>
</evidence>
<dbReference type="InterPro" id="IPR001421">
    <property type="entry name" value="ATP8_metazoa"/>
</dbReference>
<keyword evidence="9 12" id="KW-0406">Ion transport</keyword>
<evidence type="ECO:0000256" key="11">
    <source>
        <dbReference type="ARBA" id="ARBA00023136"/>
    </source>
</evidence>
<accession>A0A8F3FJA9</accession>
<keyword evidence="10 12" id="KW-0496">Mitochondrion</keyword>
<evidence type="ECO:0000256" key="5">
    <source>
        <dbReference type="ARBA" id="ARBA00022547"/>
    </source>
</evidence>
<evidence type="ECO:0000256" key="7">
    <source>
        <dbReference type="ARBA" id="ARBA00022781"/>
    </source>
</evidence>
<name>A0A8F3FJA9_9CUCU</name>
<dbReference type="GO" id="GO:0031966">
    <property type="term" value="C:mitochondrial membrane"/>
    <property type="evidence" value="ECO:0007669"/>
    <property type="project" value="UniProtKB-SubCell"/>
</dbReference>
<dbReference type="GO" id="GO:0015986">
    <property type="term" value="P:proton motive force-driven ATP synthesis"/>
    <property type="evidence" value="ECO:0007669"/>
    <property type="project" value="InterPro"/>
</dbReference>
<keyword evidence="4 12" id="KW-0813">Transport</keyword>
<dbReference type="EMBL" id="MZ342780">
    <property type="protein sequence ID" value="QWZ46352.1"/>
    <property type="molecule type" value="Genomic_DNA"/>
</dbReference>
<dbReference type="GO" id="GO:0045259">
    <property type="term" value="C:proton-transporting ATP synthase complex"/>
    <property type="evidence" value="ECO:0007669"/>
    <property type="project" value="UniProtKB-KW"/>
</dbReference>